<dbReference type="Gene3D" id="2.130.10.10">
    <property type="entry name" value="YVTN repeat-like/Quinoprotein amine dehydrogenase"/>
    <property type="match status" value="2"/>
</dbReference>
<dbReference type="AlphaFoldDB" id="A0A562WDB7"/>
<reference evidence="10 11" key="1">
    <citation type="submission" date="2019-07" db="EMBL/GenBank/DDBJ databases">
        <title>R&amp;d 2014.</title>
        <authorList>
            <person name="Klenk H.-P."/>
        </authorList>
    </citation>
    <scope>NUCLEOTIDE SEQUENCE [LARGE SCALE GENOMIC DNA]</scope>
    <source>
        <strain evidence="10 11">DSM 43912</strain>
    </source>
</reference>
<dbReference type="PANTHER" id="PTHR43739:SF2">
    <property type="entry name" value="OLIGOXYLOGLUCAN-REDUCING END-SPECIFIC XYLOGLUCANASE-RELATED"/>
    <property type="match status" value="1"/>
</dbReference>
<feature type="region of interest" description="Disordered" evidence="8">
    <location>
        <begin position="887"/>
        <end position="933"/>
    </location>
</feature>
<comment type="caution">
    <text evidence="10">The sequence shown here is derived from an EMBL/GenBank/DDBJ whole genome shotgun (WGS) entry which is preliminary data.</text>
</comment>
<keyword evidence="1 9" id="KW-0732">Signal</keyword>
<evidence type="ECO:0000256" key="4">
    <source>
        <dbReference type="ARBA" id="ARBA00023277"/>
    </source>
</evidence>
<evidence type="ECO:0000256" key="2">
    <source>
        <dbReference type="ARBA" id="ARBA00022801"/>
    </source>
</evidence>
<dbReference type="InterPro" id="IPR015943">
    <property type="entry name" value="WD40/YVTN_repeat-like_dom_sf"/>
</dbReference>
<keyword evidence="11" id="KW-1185">Reference proteome</keyword>
<accession>A0A562WDB7</accession>
<dbReference type="GO" id="GO:0016798">
    <property type="term" value="F:hydrolase activity, acting on glycosyl bonds"/>
    <property type="evidence" value="ECO:0007669"/>
    <property type="project" value="UniProtKB-KW"/>
</dbReference>
<name>A0A562WDB7_9ACTN</name>
<dbReference type="Proteomes" id="UP000319728">
    <property type="component" value="Unassembled WGS sequence"/>
</dbReference>
<dbReference type="EMBL" id="VLLP01000001">
    <property type="protein sequence ID" value="TWJ27887.1"/>
    <property type="molecule type" value="Genomic_DNA"/>
</dbReference>
<keyword evidence="5" id="KW-0326">Glycosidase</keyword>
<evidence type="ECO:0000313" key="11">
    <source>
        <dbReference type="Proteomes" id="UP000319728"/>
    </source>
</evidence>
<evidence type="ECO:0000256" key="5">
    <source>
        <dbReference type="ARBA" id="ARBA00023295"/>
    </source>
</evidence>
<dbReference type="GO" id="GO:0030245">
    <property type="term" value="P:cellulose catabolic process"/>
    <property type="evidence" value="ECO:0007669"/>
    <property type="project" value="UniProtKB-KW"/>
</dbReference>
<dbReference type="FunFam" id="2.130.10.10:FF:000534">
    <property type="entry name" value="Xyloglucanase Xgh74A"/>
    <property type="match status" value="1"/>
</dbReference>
<evidence type="ECO:0000256" key="6">
    <source>
        <dbReference type="ARBA" id="ARBA00023326"/>
    </source>
</evidence>
<dbReference type="PANTHER" id="PTHR43739">
    <property type="entry name" value="XYLOGLUCANASE (EUROFUNG)"/>
    <property type="match status" value="1"/>
</dbReference>
<feature type="compositionally biased region" description="Basic and acidic residues" evidence="8">
    <location>
        <begin position="821"/>
        <end position="834"/>
    </location>
</feature>
<dbReference type="InterPro" id="IPR052025">
    <property type="entry name" value="Xyloglucanase_GH74"/>
</dbReference>
<sequence>MRRSVAGVAASVLAAAAAVLAVQVTVAPSGSAAAAAAEPYSWKNVRIDGGGFVPGIVFNPTEKNLIYARTDIGGAYRWEQSTQSWTPLLDWVGNDRWGWNGVVSLATDPVQTNRLYAAVGMYTNSWDPNNGAILRSTDKGATWQATALPFKNGGNMPGRGMGERLAVDPNRNSIVYYGAEGGNGLWRSTDHGVTWARVTNFPNVGNYVADPNDSSGYQSQNQGLTWVSFDKSTGTAGAATQTIYVGVADKQNPVYRSTDGGATWERIPGQPTGYLAHKGVVDHVGGHLYIATSDTGGPYDGAKGDVWKFSRATGAWTRISPIPSSSTDAYFGYSGLTIDRQKPNTLMVATQISWWPDAIFWRSTDGGATWSRIWDWSSYPNRTKKYTMDISTVPWLDFGANPNPPEETPKLGWMNESVEIDPHDSNRFLYGTGATVYGSTDLTKWDTGGTFTIRPMVKGLEETAVLDLVSPPTGAPLVSALGDIGGFRHTDLTAVPAKMFTQPVFTSTTSLDYAEANPSVLVRAGNFADADRPGDSHVAFSTDGGANWFQGSEPGGINSGGTVAAAADGSRFVWAPGDAGQQVVHSVGFGNSWTASTGIPANAVVESDRVDPNRFYGFSGGRFYVSTNGGASFTATAATGLPSTGNVKFKALPGKAGELWLAGEGGLWRSTDSGASFTKSAGVGTAGNVGFGKAAPGQTYPALYLFGTVDGQHGVFRSDNVGTTWVRINDDRHQYGNAGEALTGDPRVYGRVYLGTNGRGILVADRLGGDPTTPPPTSTPPPTTPRRPRRRPPRPADHPTAGHRLRGDVPGDRVLAGRFPGRGDRPQRRDHVDLRLGGGLDVPGRPADQPALGRAAHPDRRLGLRPGPRLERRARCRCQHRVRLPRQLDRGERGAGDAHLHRPLTPPTADGPGAGVPGPSAGTISPGGRGGCR</sequence>
<dbReference type="SUPFAM" id="SSF110296">
    <property type="entry name" value="Oligoxyloglucan reducing end-specific cellobiohydrolase"/>
    <property type="match status" value="2"/>
</dbReference>
<gene>
    <name evidence="10" type="ORF">JD81_01387</name>
</gene>
<evidence type="ECO:0000256" key="3">
    <source>
        <dbReference type="ARBA" id="ARBA00023001"/>
    </source>
</evidence>
<dbReference type="GO" id="GO:0010411">
    <property type="term" value="P:xyloglucan metabolic process"/>
    <property type="evidence" value="ECO:0007669"/>
    <property type="project" value="TreeGrafter"/>
</dbReference>
<dbReference type="FunFam" id="2.130.10.10:FF:000545">
    <property type="entry name" value="Xyloglucanase Xgh74A"/>
    <property type="match status" value="1"/>
</dbReference>
<organism evidence="10 11">
    <name type="scientific">Micromonospora sagamiensis</name>
    <dbReference type="NCBI Taxonomy" id="47875"/>
    <lineage>
        <taxon>Bacteria</taxon>
        <taxon>Bacillati</taxon>
        <taxon>Actinomycetota</taxon>
        <taxon>Actinomycetes</taxon>
        <taxon>Micromonosporales</taxon>
        <taxon>Micromonosporaceae</taxon>
        <taxon>Micromonospora</taxon>
    </lineage>
</organism>
<comment type="similarity">
    <text evidence="7">Belongs to the glycosyl hydrolase 74 family.</text>
</comment>
<feature type="region of interest" description="Disordered" evidence="8">
    <location>
        <begin position="763"/>
        <end position="866"/>
    </location>
</feature>
<feature type="compositionally biased region" description="Low complexity" evidence="8">
    <location>
        <begin position="907"/>
        <end position="923"/>
    </location>
</feature>
<keyword evidence="4" id="KW-0119">Carbohydrate metabolism</keyword>
<evidence type="ECO:0000256" key="7">
    <source>
        <dbReference type="ARBA" id="ARBA00037986"/>
    </source>
</evidence>
<dbReference type="CDD" id="cd15482">
    <property type="entry name" value="Sialidase_non-viral"/>
    <property type="match status" value="1"/>
</dbReference>
<keyword evidence="3" id="KW-0136">Cellulose degradation</keyword>
<evidence type="ECO:0000256" key="8">
    <source>
        <dbReference type="SAM" id="MobiDB-lite"/>
    </source>
</evidence>
<evidence type="ECO:0008006" key="12">
    <source>
        <dbReference type="Google" id="ProtNLM"/>
    </source>
</evidence>
<keyword evidence="6" id="KW-0624">Polysaccharide degradation</keyword>
<feature type="compositionally biased region" description="Basic and acidic residues" evidence="8">
    <location>
        <begin position="887"/>
        <end position="900"/>
    </location>
</feature>
<feature type="compositionally biased region" description="Pro residues" evidence="8">
    <location>
        <begin position="772"/>
        <end position="785"/>
    </location>
</feature>
<proteinExistence type="inferred from homology"/>
<evidence type="ECO:0000256" key="1">
    <source>
        <dbReference type="ARBA" id="ARBA00022729"/>
    </source>
</evidence>
<protein>
    <recommendedName>
        <fullName evidence="12">Xyloglucanase</fullName>
    </recommendedName>
</protein>
<evidence type="ECO:0000313" key="10">
    <source>
        <dbReference type="EMBL" id="TWJ27887.1"/>
    </source>
</evidence>
<keyword evidence="2" id="KW-0378">Hydrolase</keyword>
<evidence type="ECO:0000256" key="9">
    <source>
        <dbReference type="SAM" id="SignalP"/>
    </source>
</evidence>
<feature type="chain" id="PRO_5038853232" description="Xyloglucanase" evidence="9">
    <location>
        <begin position="22"/>
        <end position="933"/>
    </location>
</feature>
<feature type="signal peptide" evidence="9">
    <location>
        <begin position="1"/>
        <end position="21"/>
    </location>
</feature>
<feature type="compositionally biased region" description="Basic and acidic residues" evidence="8">
    <location>
        <begin position="856"/>
        <end position="866"/>
    </location>
</feature>